<gene>
    <name evidence="3" type="ORF">Verru16b_01390</name>
</gene>
<dbReference type="EMBL" id="CP016094">
    <property type="protein sequence ID" value="AOS44329.1"/>
    <property type="molecule type" value="Genomic_DNA"/>
</dbReference>
<feature type="signal peptide" evidence="1">
    <location>
        <begin position="1"/>
        <end position="30"/>
    </location>
</feature>
<dbReference type="OrthoDB" id="127797at2"/>
<dbReference type="InterPro" id="IPR050312">
    <property type="entry name" value="IolE/XylAMocC-like"/>
</dbReference>
<dbReference type="RefSeq" id="WP_083270166.1">
    <property type="nucleotide sequence ID" value="NZ_CP016094.1"/>
</dbReference>
<dbReference type="AlphaFoldDB" id="A0A1D8ATW0"/>
<keyword evidence="3" id="KW-0413">Isomerase</keyword>
<feature type="chain" id="PRO_5009105169" evidence="1">
    <location>
        <begin position="31"/>
        <end position="328"/>
    </location>
</feature>
<keyword evidence="4" id="KW-1185">Reference proteome</keyword>
<evidence type="ECO:0000256" key="1">
    <source>
        <dbReference type="SAM" id="SignalP"/>
    </source>
</evidence>
<keyword evidence="1" id="KW-0732">Signal</keyword>
<dbReference type="KEGG" id="obg:Verru16b_01390"/>
<dbReference type="PATRIC" id="fig|1838286.3.peg.1400"/>
<dbReference type="Proteomes" id="UP000095228">
    <property type="component" value="Chromosome"/>
</dbReference>
<reference evidence="3 4" key="1">
    <citation type="submission" date="2016-06" db="EMBL/GenBank/DDBJ databases">
        <title>Three novel species with peptidoglycan cell walls form the new genus Lacunisphaera gen. nov. in the family Opitutaceae of the verrucomicrobial subdivision 4.</title>
        <authorList>
            <person name="Rast P."/>
            <person name="Gloeckner I."/>
            <person name="Jogler M."/>
            <person name="Boedeker C."/>
            <person name="Jeske O."/>
            <person name="Wiegand S."/>
            <person name="Reinhardt R."/>
            <person name="Schumann P."/>
            <person name="Rohde M."/>
            <person name="Spring S."/>
            <person name="Gloeckner F.O."/>
            <person name="Jogler C."/>
        </authorList>
    </citation>
    <scope>NUCLEOTIDE SEQUENCE [LARGE SCALE GENOMIC DNA]</scope>
    <source>
        <strain evidence="3 4">IG16b</strain>
    </source>
</reference>
<dbReference type="InterPro" id="IPR013022">
    <property type="entry name" value="Xyl_isomerase-like_TIM-brl"/>
</dbReference>
<feature type="domain" description="Xylose isomerase-like TIM barrel" evidence="2">
    <location>
        <begin position="74"/>
        <end position="301"/>
    </location>
</feature>
<dbReference type="PROSITE" id="PS51318">
    <property type="entry name" value="TAT"/>
    <property type="match status" value="1"/>
</dbReference>
<protein>
    <submittedName>
        <fullName evidence="3">Xylose isomerase-like TIM barrel</fullName>
    </submittedName>
</protein>
<proteinExistence type="predicted"/>
<sequence>MNTSSTRRTFLTQAALLPLFVAGGVSPAFAAFTRPRRVGGSHLRTSLNAFSFLELLNANAKDPTQGIDLFGVCDFCAKTGFDAVDLTGYFFPGYPLAPEDSYLYRLKRHAFNLGLGISGTGVRNDFVAADPAIRAEGVARLKTWIEVAAKLGAPTVRAFADSQSPFKNWQQAAQNAPRETVENWLADALRECAEHAKKYGVIIAVQNHGDFINTGAQHLSLLQRVDHEACAALVDTGKYLTADPYADIALVAPYAVNWQIKETTGSATHTPKTDMTKLVGIIRRSGYRGYVPIETLAMGRPGYDPSIETTKMLAELRAGLAATESITP</sequence>
<evidence type="ECO:0000259" key="2">
    <source>
        <dbReference type="Pfam" id="PF01261"/>
    </source>
</evidence>
<dbReference type="Gene3D" id="3.20.20.150">
    <property type="entry name" value="Divalent-metal-dependent TIM barrel enzymes"/>
    <property type="match status" value="1"/>
</dbReference>
<evidence type="ECO:0000313" key="3">
    <source>
        <dbReference type="EMBL" id="AOS44329.1"/>
    </source>
</evidence>
<dbReference type="STRING" id="1838286.Verru16b_01390"/>
<evidence type="ECO:0000313" key="4">
    <source>
        <dbReference type="Proteomes" id="UP000095228"/>
    </source>
</evidence>
<dbReference type="PANTHER" id="PTHR12110">
    <property type="entry name" value="HYDROXYPYRUVATE ISOMERASE"/>
    <property type="match status" value="1"/>
</dbReference>
<dbReference type="Pfam" id="PF01261">
    <property type="entry name" value="AP_endonuc_2"/>
    <property type="match status" value="1"/>
</dbReference>
<accession>A0A1D8ATW0</accession>
<dbReference type="PANTHER" id="PTHR12110:SF53">
    <property type="entry name" value="BLR5974 PROTEIN"/>
    <property type="match status" value="1"/>
</dbReference>
<organism evidence="3 4">
    <name type="scientific">Lacunisphaera limnophila</name>
    <dbReference type="NCBI Taxonomy" id="1838286"/>
    <lineage>
        <taxon>Bacteria</taxon>
        <taxon>Pseudomonadati</taxon>
        <taxon>Verrucomicrobiota</taxon>
        <taxon>Opitutia</taxon>
        <taxon>Opitutales</taxon>
        <taxon>Opitutaceae</taxon>
        <taxon>Lacunisphaera</taxon>
    </lineage>
</organism>
<dbReference type="SUPFAM" id="SSF51658">
    <property type="entry name" value="Xylose isomerase-like"/>
    <property type="match status" value="1"/>
</dbReference>
<dbReference type="GO" id="GO:0016853">
    <property type="term" value="F:isomerase activity"/>
    <property type="evidence" value="ECO:0007669"/>
    <property type="project" value="UniProtKB-KW"/>
</dbReference>
<name>A0A1D8ATW0_9BACT</name>
<dbReference type="InterPro" id="IPR036237">
    <property type="entry name" value="Xyl_isomerase-like_sf"/>
</dbReference>
<dbReference type="InterPro" id="IPR006311">
    <property type="entry name" value="TAT_signal"/>
</dbReference>